<evidence type="ECO:0000256" key="1">
    <source>
        <dbReference type="ARBA" id="ARBA00023015"/>
    </source>
</evidence>
<organism evidence="6 7">
    <name type="scientific">Elliptochloris bilobata</name>
    <dbReference type="NCBI Taxonomy" id="381761"/>
    <lineage>
        <taxon>Eukaryota</taxon>
        <taxon>Viridiplantae</taxon>
        <taxon>Chlorophyta</taxon>
        <taxon>core chlorophytes</taxon>
        <taxon>Trebouxiophyceae</taxon>
        <taxon>Trebouxiophyceae incertae sedis</taxon>
        <taxon>Elliptochloris clade</taxon>
        <taxon>Elliptochloris</taxon>
    </lineage>
</organism>
<keyword evidence="4" id="KW-0539">Nucleus</keyword>
<evidence type="ECO:0000256" key="5">
    <source>
        <dbReference type="SAM" id="MobiDB-lite"/>
    </source>
</evidence>
<dbReference type="InterPro" id="IPR003340">
    <property type="entry name" value="B3_DNA-bd"/>
</dbReference>
<evidence type="ECO:0000256" key="4">
    <source>
        <dbReference type="ARBA" id="ARBA00023242"/>
    </source>
</evidence>
<evidence type="ECO:0000256" key="3">
    <source>
        <dbReference type="ARBA" id="ARBA00023163"/>
    </source>
</evidence>
<dbReference type="Proteomes" id="UP001445335">
    <property type="component" value="Unassembled WGS sequence"/>
</dbReference>
<gene>
    <name evidence="6" type="ORF">WJX81_000533</name>
</gene>
<comment type="caution">
    <text evidence="6">The sequence shown here is derived from an EMBL/GenBank/DDBJ whole genome shotgun (WGS) entry which is preliminary data.</text>
</comment>
<keyword evidence="2" id="KW-0238">DNA-binding</keyword>
<evidence type="ECO:0000313" key="6">
    <source>
        <dbReference type="EMBL" id="KAK9835948.1"/>
    </source>
</evidence>
<sequence>MLVANETLRREVEAWARAVCLDLEFVMDAAYRASDSTCRLLAHRAASSALLAPAYKAAALERGCLVGSPDRRGLAAVSSVLVDGAMQAQGAGGPGAYARRSFVAADQLSGRRYVAALVEPGGTMGLGASALAAPPGCPAILVFCLQAGTLDTVAWAVNLQANASAGGALSLSGVAASPATGGLLLAGDFAGQMAFGAHTLTAAGGTDAFAAELSPADGHILWAGRYGGPGRDSGLAVAATPAGDALLVGASAPAPTLLTLNPNRNSTAAAAAVAAQATLFFARLSGGPGLGAVAATAAFPAGPAPPAEARVSMASGSATAAIAYTVAGPAALRIGGEALAVGAAEAGLVVLDVDMMGALAGGPPLLVTAARAGGSPQLLLGDLVQAQGGTYVAAMYVGQALLGSSTAPLGVPTPDAFSDGLLLGLAPNLSVSWHATVGGPGAQAPGALAAQPNGSAIYAIGSAWSAAQVTVASTSGVGAAGASTALASFQSRELQPGEGAFVMQLDAAMGAVAWVKLLEGWQEARPSCTYEPARPAAPDAAQGAAPPSDALLCAGLFDLNAGCKRFGAGLPEVCAAGPRPFYVSALPLPPRVASAAALAYWRLRGQTLAAALPRLAAVAAWLHRRAPQLVIQVYGLLTVSGRLRVAIQSFPWPAKSVGQEVPALWTGQATAKPVSGKDRSLVPVPELGAAARLPPKSLADASCIMLKRCGGALVEAGTVGKLHPQATGVDDGPQTPFQSLSTLAGEAATAAPPVHLQELAAGAACSLPEAPSASSREGSGPDAADSVRRSRRKCKPRQSLLGEAGSSDGPLSRRAAAAAAGALMLPAAALVPKMARGGGAPPAGLARCFVLVAKALTRSDTNGRIILPRVSVEANMTFLVGYKSYTLPTVDHTGRQWEFVVKSWANGSEHRRVFVLEQAGPFIRAYGLGEGDCIGICTDAAGALVIEVNTEAVRAATIRPMYGAMAATACAPTGSGSGFAQGPAVLGSIAAPAGPKPYACIQCGRNASCDKPCGHPGFCSGPRVSGGRVPALAGRATRAALVDAARRAAAAAGLKGGGEAAAAPVLEAGSLPVGMRLECALSTHDVQSGQVLLPARAGAGGFLRGAGARVGDSLTLAVVGGELRIELEHVGEPDAMDTPIPAGLGAGPTGTDGPRWDALANGFAGGSNPAGNVGPDPAEVGVMCGGLVGVYDLAAGVISVRYGADGRICTKRLSPAEFEQQAGAAGMTPGSTQIPMAWQQTILVDAPGPTPGLGCGPGVSGALRRALSSDLPRPTRALCRPEAEDEGLAAEVLMSRFGMLEGGCPATPRFSAPWLAQGASLDGVGWLQPSPSAPDPQEEALQRHPAAGRSQAEAAAQAAVDHVLGAAA</sequence>
<keyword evidence="1" id="KW-0805">Transcription regulation</keyword>
<keyword evidence="7" id="KW-1185">Reference proteome</keyword>
<evidence type="ECO:0000256" key="2">
    <source>
        <dbReference type="ARBA" id="ARBA00023125"/>
    </source>
</evidence>
<accession>A0AAW1RR21</accession>
<dbReference type="SUPFAM" id="SSF101936">
    <property type="entry name" value="DNA-binding pseudobarrel domain"/>
    <property type="match status" value="1"/>
</dbReference>
<evidence type="ECO:0000313" key="7">
    <source>
        <dbReference type="Proteomes" id="UP001445335"/>
    </source>
</evidence>
<evidence type="ECO:0008006" key="8">
    <source>
        <dbReference type="Google" id="ProtNLM"/>
    </source>
</evidence>
<dbReference type="EMBL" id="JALJOU010000027">
    <property type="protein sequence ID" value="KAK9835948.1"/>
    <property type="molecule type" value="Genomic_DNA"/>
</dbReference>
<keyword evidence="3" id="KW-0804">Transcription</keyword>
<dbReference type="Gene3D" id="2.40.330.10">
    <property type="entry name" value="DNA-binding pseudobarrel domain"/>
    <property type="match status" value="1"/>
</dbReference>
<feature type="region of interest" description="Disordered" evidence="5">
    <location>
        <begin position="1325"/>
        <end position="1355"/>
    </location>
</feature>
<protein>
    <recommendedName>
        <fullName evidence="8">B30.2/SPRY domain-containing protein</fullName>
    </recommendedName>
</protein>
<dbReference type="InterPro" id="IPR015300">
    <property type="entry name" value="DNA-bd_pseudobarrel_sf"/>
</dbReference>
<dbReference type="CDD" id="cd10017">
    <property type="entry name" value="B3_DNA"/>
    <property type="match status" value="1"/>
</dbReference>
<name>A0AAW1RR21_9CHLO</name>
<reference evidence="6 7" key="1">
    <citation type="journal article" date="2024" name="Nat. Commun.">
        <title>Phylogenomics reveals the evolutionary origins of lichenization in chlorophyte algae.</title>
        <authorList>
            <person name="Puginier C."/>
            <person name="Libourel C."/>
            <person name="Otte J."/>
            <person name="Skaloud P."/>
            <person name="Haon M."/>
            <person name="Grisel S."/>
            <person name="Petersen M."/>
            <person name="Berrin J.G."/>
            <person name="Delaux P.M."/>
            <person name="Dal Grande F."/>
            <person name="Keller J."/>
        </authorList>
    </citation>
    <scope>NUCLEOTIDE SEQUENCE [LARGE SCALE GENOMIC DNA]</scope>
    <source>
        <strain evidence="6 7">SAG 245.80</strain>
    </source>
</reference>
<dbReference type="GO" id="GO:0003677">
    <property type="term" value="F:DNA binding"/>
    <property type="evidence" value="ECO:0007669"/>
    <property type="project" value="UniProtKB-KW"/>
</dbReference>
<feature type="region of interest" description="Disordered" evidence="5">
    <location>
        <begin position="767"/>
        <end position="811"/>
    </location>
</feature>
<proteinExistence type="predicted"/>